<dbReference type="Gene3D" id="3.90.79.10">
    <property type="entry name" value="Nucleoside Triphosphate Pyrophosphohydrolase"/>
    <property type="match status" value="1"/>
</dbReference>
<organism evidence="7 8">
    <name type="scientific">Pyrobaculum islandicum (strain DSM 4184 / JCM 9189 / GEO3)</name>
    <dbReference type="NCBI Taxonomy" id="384616"/>
    <lineage>
        <taxon>Archaea</taxon>
        <taxon>Thermoproteota</taxon>
        <taxon>Thermoprotei</taxon>
        <taxon>Thermoproteales</taxon>
        <taxon>Thermoproteaceae</taxon>
        <taxon>Pyrobaculum</taxon>
    </lineage>
</organism>
<dbReference type="Pfam" id="PF00293">
    <property type="entry name" value="NUDIX"/>
    <property type="match status" value="1"/>
</dbReference>
<dbReference type="PRINTS" id="PR00502">
    <property type="entry name" value="NUDIXFAMILY"/>
</dbReference>
<comment type="similarity">
    <text evidence="1">Belongs to the Nudix hydrolase family.</text>
</comment>
<dbReference type="PROSITE" id="PS51462">
    <property type="entry name" value="NUDIX"/>
    <property type="match status" value="1"/>
</dbReference>
<dbReference type="GO" id="GO:0006167">
    <property type="term" value="P:AMP biosynthetic process"/>
    <property type="evidence" value="ECO:0007669"/>
    <property type="project" value="TreeGrafter"/>
</dbReference>
<dbReference type="AlphaFoldDB" id="A1RQN9"/>
<evidence type="ECO:0000256" key="4">
    <source>
        <dbReference type="ARBA" id="ARBA00022801"/>
    </source>
</evidence>
<dbReference type="PROSITE" id="PS00893">
    <property type="entry name" value="NUDIX_BOX"/>
    <property type="match status" value="1"/>
</dbReference>
<dbReference type="InterPro" id="IPR000086">
    <property type="entry name" value="NUDIX_hydrolase_dom"/>
</dbReference>
<evidence type="ECO:0000256" key="2">
    <source>
        <dbReference type="ARBA" id="ARBA00018911"/>
    </source>
</evidence>
<gene>
    <name evidence="7" type="ordered locus">Pisl_0088</name>
</gene>
<keyword evidence="4 7" id="KW-0378">Hydrolase</keyword>
<evidence type="ECO:0000256" key="5">
    <source>
        <dbReference type="ARBA" id="ARBA00032644"/>
    </source>
</evidence>
<dbReference type="InterPro" id="IPR003565">
    <property type="entry name" value="Tetra_PHTase"/>
</dbReference>
<dbReference type="KEGG" id="pis:Pisl_0088"/>
<dbReference type="GO" id="GO:0006754">
    <property type="term" value="P:ATP biosynthetic process"/>
    <property type="evidence" value="ECO:0007669"/>
    <property type="project" value="TreeGrafter"/>
</dbReference>
<dbReference type="GeneID" id="4617017"/>
<dbReference type="GO" id="GO:0004081">
    <property type="term" value="F:bis(5'-nucleosyl)-tetraphosphatase (asymmetrical) activity"/>
    <property type="evidence" value="ECO:0007669"/>
    <property type="project" value="TreeGrafter"/>
</dbReference>
<evidence type="ECO:0000313" key="7">
    <source>
        <dbReference type="EMBL" id="ABL87271.1"/>
    </source>
</evidence>
<evidence type="ECO:0000256" key="3">
    <source>
        <dbReference type="ARBA" id="ARBA00022741"/>
    </source>
</evidence>
<evidence type="ECO:0000256" key="1">
    <source>
        <dbReference type="ARBA" id="ARBA00005582"/>
    </source>
</evidence>
<dbReference type="InterPro" id="IPR015797">
    <property type="entry name" value="NUDIX_hydrolase-like_dom_sf"/>
</dbReference>
<dbReference type="PANTHER" id="PTHR21340:SF0">
    <property type="entry name" value="BIS(5'-NUCLEOSYL)-TETRAPHOSPHATASE [ASYMMETRICAL]"/>
    <property type="match status" value="1"/>
</dbReference>
<dbReference type="InterPro" id="IPR051325">
    <property type="entry name" value="Nudix_hydrolase_domain"/>
</dbReference>
<dbReference type="PANTHER" id="PTHR21340">
    <property type="entry name" value="DIADENOSINE 5,5-P1,P4-TETRAPHOSPHATE PYROPHOSPHOHYDROLASE MUTT"/>
    <property type="match status" value="1"/>
</dbReference>
<keyword evidence="3" id="KW-0547">Nucleotide-binding</keyword>
<dbReference type="HOGENOM" id="CLU_037162_14_4_2"/>
<dbReference type="Proteomes" id="UP000002595">
    <property type="component" value="Chromosome"/>
</dbReference>
<dbReference type="SUPFAM" id="SSF55811">
    <property type="entry name" value="Nudix"/>
    <property type="match status" value="1"/>
</dbReference>
<dbReference type="InterPro" id="IPR020084">
    <property type="entry name" value="NUDIX_hydrolase_CS"/>
</dbReference>
<keyword evidence="8" id="KW-1185">Reference proteome</keyword>
<name>A1RQN9_PYRIL</name>
<accession>A1RQN9</accession>
<dbReference type="RefSeq" id="WP_011761848.1">
    <property type="nucleotide sequence ID" value="NC_008701.1"/>
</dbReference>
<dbReference type="GO" id="GO:0000166">
    <property type="term" value="F:nucleotide binding"/>
    <property type="evidence" value="ECO:0007669"/>
    <property type="project" value="UniProtKB-KW"/>
</dbReference>
<dbReference type="STRING" id="384616.Pisl_0088"/>
<dbReference type="InterPro" id="IPR020476">
    <property type="entry name" value="Nudix_hydrolase"/>
</dbReference>
<evidence type="ECO:0000313" key="8">
    <source>
        <dbReference type="Proteomes" id="UP000002595"/>
    </source>
</evidence>
<dbReference type="OrthoDB" id="25379at2157"/>
<proteinExistence type="inferred from homology"/>
<dbReference type="eggNOG" id="arCOG01078">
    <property type="taxonomic scope" value="Archaea"/>
</dbReference>
<reference evidence="7" key="1">
    <citation type="submission" date="2006-12" db="EMBL/GenBank/DDBJ databases">
        <title>Complete sequence of Pyrobaculum islandicum DSM 4184.</title>
        <authorList>
            <person name="Copeland A."/>
            <person name="Lucas S."/>
            <person name="Lapidus A."/>
            <person name="Barry K."/>
            <person name="Detter J.C."/>
            <person name="Glavina del Rio T."/>
            <person name="Dalin E."/>
            <person name="Tice H."/>
            <person name="Pitluck S."/>
            <person name="Meincke L."/>
            <person name="Brettin T."/>
            <person name="Bruce D."/>
            <person name="Han C."/>
            <person name="Tapia R."/>
            <person name="Gilna P."/>
            <person name="Schmutz J."/>
            <person name="Larimer F."/>
            <person name="Land M."/>
            <person name="Hauser L."/>
            <person name="Kyrpides N."/>
            <person name="Mikhailova N."/>
            <person name="Cozen A.E."/>
            <person name="Fitz-Gibbon S.T."/>
            <person name="House C.H."/>
            <person name="Saltikov C."/>
            <person name="Lowe T."/>
            <person name="Richardson P."/>
        </authorList>
    </citation>
    <scope>NUCLEOTIDE SEQUENCE [LARGE SCALE GENOMIC DNA]</scope>
    <source>
        <strain evidence="7">DSM 4184</strain>
    </source>
</reference>
<evidence type="ECO:0000259" key="6">
    <source>
        <dbReference type="PROSITE" id="PS51462"/>
    </source>
</evidence>
<dbReference type="EMBL" id="CP000504">
    <property type="protein sequence ID" value="ABL87271.1"/>
    <property type="molecule type" value="Genomic_DNA"/>
</dbReference>
<sequence length="140" mass="16255">MEYDEVSAGAVVFYRGEEVEYLLLHYPAGHWDFPKGNVEPGETPEQTALREIREETGLEVELIPGFREEVEYVYTRGGRRVRKKVIFFLARAKSKEVKLSWEHTGYAWLPFDKALARVTYETSRRVLAKAHRHVKTLDGV</sequence>
<protein>
    <recommendedName>
        <fullName evidence="2">Bis(5'-nucleosyl)-tetraphosphatase [asymmetrical]</fullName>
    </recommendedName>
    <alternativeName>
        <fullName evidence="5">Diadenosine 5',5'''-P1,P4-tetraphosphate asymmetrical hydrolase</fullName>
    </alternativeName>
</protein>
<feature type="domain" description="Nudix hydrolase" evidence="6">
    <location>
        <begin position="3"/>
        <end position="131"/>
    </location>
</feature>
<dbReference type="CDD" id="cd03428">
    <property type="entry name" value="NUDIX_Ap4A_Nudt2"/>
    <property type="match status" value="1"/>
</dbReference>